<reference evidence="1" key="1">
    <citation type="submission" date="2013-02" db="EMBL/GenBank/DDBJ databases">
        <title>Comparative genomics of Borrelia species.</title>
        <authorList>
            <person name="Schwan T.G."/>
            <person name="Raffel S.J."/>
            <person name="Porcella S.F."/>
        </authorList>
    </citation>
    <scope>NUCLEOTIDE SEQUENCE</scope>
    <source>
        <strain evidence="1">FR64b</strain>
        <plasmid evidence="1">unnamed</plasmid>
    </source>
</reference>
<name>W5SL78_9SPIR</name>
<organism evidence="1">
    <name type="scientific">Borrelia miyamotoi FR64b</name>
    <dbReference type="NCBI Taxonomy" id="1292392"/>
    <lineage>
        <taxon>Bacteria</taxon>
        <taxon>Pseudomonadati</taxon>
        <taxon>Spirochaetota</taxon>
        <taxon>Spirochaetia</taxon>
        <taxon>Spirochaetales</taxon>
        <taxon>Borreliaceae</taxon>
        <taxon>Borrelia</taxon>
    </lineage>
</organism>
<evidence type="ECO:0000313" key="1">
    <source>
        <dbReference type="EMBL" id="AHH05841.1"/>
    </source>
</evidence>
<dbReference type="AlphaFoldDB" id="W5SL78"/>
<geneLocation type="plasmid" evidence="1">
    <name>unnamed</name>
</geneLocation>
<sequence>MRKTAPYKTDFYIFAGEFKDVYNTKWKKIKQLAFQDMLA</sequence>
<proteinExistence type="predicted"/>
<dbReference type="HOGENOM" id="CLU_3305739_0_0_12"/>
<protein>
    <submittedName>
        <fullName evidence="1">Uncharacterized protein</fullName>
    </submittedName>
</protein>
<accession>W5SL78</accession>
<dbReference type="EMBL" id="CP004238">
    <property type="protein sequence ID" value="AHH05841.1"/>
    <property type="molecule type" value="Genomic_DNA"/>
</dbReference>
<keyword evidence="1" id="KW-0614">Plasmid</keyword>
<gene>
    <name evidence="1" type="ORF">BOM_1298</name>
</gene>